<evidence type="ECO:0000256" key="1">
    <source>
        <dbReference type="SAM" id="SignalP"/>
    </source>
</evidence>
<evidence type="ECO:0000313" key="2">
    <source>
        <dbReference type="EMBL" id="NIZ70122.1"/>
    </source>
</evidence>
<comment type="caution">
    <text evidence="2">The sequence shown here is derived from an EMBL/GenBank/DDBJ whole genome shotgun (WGS) entry which is preliminary data.</text>
</comment>
<dbReference type="EMBL" id="JAATLM010000002">
    <property type="protein sequence ID" value="NIZ70122.1"/>
    <property type="molecule type" value="Genomic_DNA"/>
</dbReference>
<keyword evidence="3" id="KW-1185">Reference proteome</keyword>
<gene>
    <name evidence="2" type="ORF">HCT48_07870</name>
</gene>
<dbReference type="AlphaFoldDB" id="A0A968GGX7"/>
<name>A0A968GGX7_9SPIO</name>
<accession>A0A968GGX7</accession>
<dbReference type="RefSeq" id="WP_167696369.1">
    <property type="nucleotide sequence ID" value="NZ_CP118182.1"/>
</dbReference>
<dbReference type="Proteomes" id="UP000778951">
    <property type="component" value="Unassembled WGS sequence"/>
</dbReference>
<reference evidence="2" key="1">
    <citation type="submission" date="2020-03" db="EMBL/GenBank/DDBJ databases">
        <title>Spirochaetal bacteria isolated from arthropods constitute a novel genus Entomospira genus novum within the order Spirochaetales.</title>
        <authorList>
            <person name="Grana-Miraglia L."/>
            <person name="Sikutova S."/>
            <person name="Fingerle V."/>
            <person name="Sing A."/>
            <person name="Castillo-Ramirez S."/>
            <person name="Margos G."/>
            <person name="Rudolf I."/>
        </authorList>
    </citation>
    <scope>NUCLEOTIDE SEQUENCE</scope>
    <source>
        <strain evidence="2">BR149</strain>
    </source>
</reference>
<feature type="chain" id="PRO_5037561742" description="Lipoprotein" evidence="1">
    <location>
        <begin position="21"/>
        <end position="326"/>
    </location>
</feature>
<organism evidence="2 3">
    <name type="scientific">Entomospira culicis</name>
    <dbReference type="NCBI Taxonomy" id="2719989"/>
    <lineage>
        <taxon>Bacteria</taxon>
        <taxon>Pseudomonadati</taxon>
        <taxon>Spirochaetota</taxon>
        <taxon>Spirochaetia</taxon>
        <taxon>Spirochaetales</taxon>
        <taxon>Spirochaetaceae</taxon>
        <taxon>Entomospira</taxon>
    </lineage>
</organism>
<proteinExistence type="predicted"/>
<protein>
    <recommendedName>
        <fullName evidence="4">Lipoprotein</fullName>
    </recommendedName>
</protein>
<evidence type="ECO:0008006" key="4">
    <source>
        <dbReference type="Google" id="ProtNLM"/>
    </source>
</evidence>
<evidence type="ECO:0000313" key="3">
    <source>
        <dbReference type="Proteomes" id="UP000778951"/>
    </source>
</evidence>
<feature type="signal peptide" evidence="1">
    <location>
        <begin position="1"/>
        <end position="20"/>
    </location>
</feature>
<sequence>MRQFWLASFLLIVLLPISYAQSLTQESGHNYTHAIFTATKENQQAKSAGRKVLFPEAQKLLDATQKEYKTIGALSASHTDILEAIDLAKGNEVTPETYFLTVSVFEQMGVNDALFGLNFIVNKFALYDYQLNQQFSRNQRWQDNNKALLGKSYEHTYMDKVILYLILIDFYPDVRKDAMRNIFKGENAKLVAAMAKVAPRFHGASIEIRKSEKTKTRIQQLLDLSKQESAFNQELYVNFLERAFGGEAIAQWQEANQISPIDESAGQLALSLAVMVLHPDHRAEQIAAYQAIYANEEAAQEAQRAQSKLLKAVSGFFAKFEKNKNR</sequence>
<keyword evidence="1" id="KW-0732">Signal</keyword>